<comment type="caution">
    <text evidence="9">The sequence shown here is derived from an EMBL/GenBank/DDBJ whole genome shotgun (WGS) entry which is preliminary data.</text>
</comment>
<reference evidence="9 10" key="1">
    <citation type="submission" date="2018-11" db="EMBL/GenBank/DDBJ databases">
        <authorList>
            <person name="Li F."/>
        </authorList>
    </citation>
    <scope>NUCLEOTIDE SEQUENCE [LARGE SCALE GENOMIC DNA]</scope>
    <source>
        <strain evidence="9 10">Gsoil 818</strain>
    </source>
</reference>
<keyword evidence="10" id="KW-1185">Reference proteome</keyword>
<evidence type="ECO:0000256" key="3">
    <source>
        <dbReference type="ARBA" id="ARBA00022723"/>
    </source>
</evidence>
<dbReference type="EMBL" id="RJSF01000007">
    <property type="protein sequence ID" value="RNM16792.1"/>
    <property type="molecule type" value="Genomic_DNA"/>
</dbReference>
<dbReference type="SUPFAM" id="SSF48264">
    <property type="entry name" value="Cytochrome P450"/>
    <property type="match status" value="1"/>
</dbReference>
<dbReference type="Gene3D" id="1.10.630.10">
    <property type="entry name" value="Cytochrome P450"/>
    <property type="match status" value="1"/>
</dbReference>
<keyword evidence="5 7" id="KW-0408">Iron</keyword>
<dbReference type="PROSITE" id="PS00086">
    <property type="entry name" value="CYTOCHROME_P450"/>
    <property type="match status" value="1"/>
</dbReference>
<evidence type="ECO:0000256" key="7">
    <source>
        <dbReference type="PIRSR" id="PIRSR602403-1"/>
    </source>
</evidence>
<dbReference type="GO" id="GO:0020037">
    <property type="term" value="F:heme binding"/>
    <property type="evidence" value="ECO:0007669"/>
    <property type="project" value="InterPro"/>
</dbReference>
<evidence type="ECO:0000256" key="5">
    <source>
        <dbReference type="ARBA" id="ARBA00023004"/>
    </source>
</evidence>
<comment type="cofactor">
    <cofactor evidence="7">
        <name>heme</name>
        <dbReference type="ChEBI" id="CHEBI:30413"/>
    </cofactor>
</comment>
<dbReference type="Proteomes" id="UP000279994">
    <property type="component" value="Unassembled WGS sequence"/>
</dbReference>
<dbReference type="GO" id="GO:0004497">
    <property type="term" value="F:monooxygenase activity"/>
    <property type="evidence" value="ECO:0007669"/>
    <property type="project" value="UniProtKB-KW"/>
</dbReference>
<proteinExistence type="inferred from homology"/>
<organism evidence="9 10">
    <name type="scientific">Nocardioides pocheonensis</name>
    <dbReference type="NCBI Taxonomy" id="661485"/>
    <lineage>
        <taxon>Bacteria</taxon>
        <taxon>Bacillati</taxon>
        <taxon>Actinomycetota</taxon>
        <taxon>Actinomycetes</taxon>
        <taxon>Propionibacteriales</taxon>
        <taxon>Nocardioidaceae</taxon>
        <taxon>Nocardioides</taxon>
    </lineage>
</organism>
<accession>A0A3N0GXI3</accession>
<dbReference type="InterPro" id="IPR017972">
    <property type="entry name" value="Cyt_P450_CS"/>
</dbReference>
<evidence type="ECO:0000256" key="8">
    <source>
        <dbReference type="RuleBase" id="RU000461"/>
    </source>
</evidence>
<evidence type="ECO:0000256" key="2">
    <source>
        <dbReference type="ARBA" id="ARBA00022617"/>
    </source>
</evidence>
<evidence type="ECO:0000256" key="1">
    <source>
        <dbReference type="ARBA" id="ARBA00010617"/>
    </source>
</evidence>
<dbReference type="PANTHER" id="PTHR24291:SF50">
    <property type="entry name" value="BIFUNCTIONAL ALBAFLAVENONE MONOOXYGENASE_TERPENE SYNTHASE"/>
    <property type="match status" value="1"/>
</dbReference>
<dbReference type="CDD" id="cd11045">
    <property type="entry name" value="CYP136-like"/>
    <property type="match status" value="1"/>
</dbReference>
<dbReference type="InterPro" id="IPR050196">
    <property type="entry name" value="Cytochrome_P450_Monoox"/>
</dbReference>
<dbReference type="GO" id="GO:0005506">
    <property type="term" value="F:iron ion binding"/>
    <property type="evidence" value="ECO:0007669"/>
    <property type="project" value="InterPro"/>
</dbReference>
<comment type="similarity">
    <text evidence="1 8">Belongs to the cytochrome P450 family.</text>
</comment>
<evidence type="ECO:0000256" key="6">
    <source>
        <dbReference type="ARBA" id="ARBA00023033"/>
    </source>
</evidence>
<evidence type="ECO:0000256" key="4">
    <source>
        <dbReference type="ARBA" id="ARBA00023002"/>
    </source>
</evidence>
<dbReference type="PANTHER" id="PTHR24291">
    <property type="entry name" value="CYTOCHROME P450 FAMILY 4"/>
    <property type="match status" value="1"/>
</dbReference>
<feature type="binding site" description="axial binding residue" evidence="7">
    <location>
        <position position="389"/>
    </location>
    <ligand>
        <name>heme</name>
        <dbReference type="ChEBI" id="CHEBI:30413"/>
    </ligand>
    <ligandPart>
        <name>Fe</name>
        <dbReference type="ChEBI" id="CHEBI:18248"/>
    </ligandPart>
</feature>
<protein>
    <submittedName>
        <fullName evidence="9">Cytochrome P450</fullName>
    </submittedName>
</protein>
<dbReference type="OrthoDB" id="7376058at2"/>
<dbReference type="GO" id="GO:0016705">
    <property type="term" value="F:oxidoreductase activity, acting on paired donors, with incorporation or reduction of molecular oxygen"/>
    <property type="evidence" value="ECO:0007669"/>
    <property type="project" value="InterPro"/>
</dbReference>
<evidence type="ECO:0000313" key="10">
    <source>
        <dbReference type="Proteomes" id="UP000279994"/>
    </source>
</evidence>
<dbReference type="InterPro" id="IPR002403">
    <property type="entry name" value="Cyt_P450_E_grp-IV"/>
</dbReference>
<dbReference type="InterPro" id="IPR001128">
    <property type="entry name" value="Cyt_P450"/>
</dbReference>
<keyword evidence="2 7" id="KW-0349">Heme</keyword>
<sequence>MPVTATAETSLRTARGPRLGVVHLLRLRKRPIEHNDFLRATYGDVVRLHVFGTTLYAAYGLDAAEQVLINRERIFANGPAWSHFIGPFFRRGLMLLDFDEHLHHRRILQHAFTNDALRRYHAVMVPHIRSGLAAWESVPQPRMHQLFKELTLDLALETFVGVDLTRAEQDRINQAFIDAVRAGTSIVRKPVPGTPWARGLAARKVLEEFFFTHLPEKRRRGGDDLFAQLCIARSEEGDEFSDEDIVNHMIFLLMAAHDTSTITMSAMAYFLARHPEWQEAAREESIAAGTVDYDGVLGLDLLDRVMKESMRLCSPVPSLPRVAVRETSLNGHRIPAGAFVAVSPYYNHHDPAYWPDPTRFDPDRFSPERREDHSHRMAFEPFGGGVHKCIGMHFAGVQVRAIFHELLRSYRWSVPAGYEWPLDLAALPFPRDRLPVRLERIDS</sequence>
<keyword evidence="3 7" id="KW-0479">Metal-binding</keyword>
<dbReference type="Pfam" id="PF00067">
    <property type="entry name" value="p450"/>
    <property type="match status" value="1"/>
</dbReference>
<dbReference type="InterPro" id="IPR036396">
    <property type="entry name" value="Cyt_P450_sf"/>
</dbReference>
<evidence type="ECO:0000313" key="9">
    <source>
        <dbReference type="EMBL" id="RNM16792.1"/>
    </source>
</evidence>
<dbReference type="AlphaFoldDB" id="A0A3N0GXI3"/>
<keyword evidence="4 8" id="KW-0560">Oxidoreductase</keyword>
<gene>
    <name evidence="9" type="ORF">EFL26_03365</name>
</gene>
<name>A0A3N0GXI3_9ACTN</name>
<dbReference type="PRINTS" id="PR00465">
    <property type="entry name" value="EP450IV"/>
</dbReference>
<keyword evidence="6 8" id="KW-0503">Monooxygenase</keyword>